<evidence type="ECO:0000256" key="1">
    <source>
        <dbReference type="SAM" id="Phobius"/>
    </source>
</evidence>
<sequence>MSEKIEAQRDIGQIIEGDVHEAPRFNNVVNLNLNEAKKEVQRITEYQRKRINMLVKEWAAICGDEEIEIYKIFITDFGIRFFRELPIEHYMTVKKTLEEWIAAGVAKPSIPPAAPATPAQETIPEPTTAPKALAECVACKEKEASFKRSLRLNFALATLLLASVACCGWLLYQMPAPGEAIAADSHCLYEGKPYSAGSTIKAAGGVLKECIATTDGRSVAWSRVK</sequence>
<feature type="transmembrane region" description="Helical" evidence="1">
    <location>
        <begin position="152"/>
        <end position="172"/>
    </location>
</feature>
<evidence type="ECO:0000313" key="3">
    <source>
        <dbReference type="Proteomes" id="UP000248631"/>
    </source>
</evidence>
<dbReference type="EMBL" id="JUGD01000046">
    <property type="protein sequence ID" value="RAM61270.1"/>
    <property type="molecule type" value="Genomic_DNA"/>
</dbReference>
<protein>
    <submittedName>
        <fullName evidence="2">Phage-encoded membrane protein</fullName>
    </submittedName>
</protein>
<keyword evidence="3" id="KW-1185">Reference proteome</keyword>
<evidence type="ECO:0000313" key="2">
    <source>
        <dbReference type="EMBL" id="RAM61270.1"/>
    </source>
</evidence>
<organism evidence="2 3">
    <name type="scientific">Herbaspirillum rubrisubalbicans</name>
    <dbReference type="NCBI Taxonomy" id="80842"/>
    <lineage>
        <taxon>Bacteria</taxon>
        <taxon>Pseudomonadati</taxon>
        <taxon>Pseudomonadota</taxon>
        <taxon>Betaproteobacteria</taxon>
        <taxon>Burkholderiales</taxon>
        <taxon>Oxalobacteraceae</taxon>
        <taxon>Herbaspirillum</taxon>
    </lineage>
</organism>
<keyword evidence="1" id="KW-1133">Transmembrane helix</keyword>
<reference evidence="2 3" key="1">
    <citation type="submission" date="2014-12" db="EMBL/GenBank/DDBJ databases">
        <title>Complete genome sequence of Herbaspirillum rubrisubalbicans Os38.</title>
        <authorList>
            <person name="Chen M."/>
            <person name="An Q."/>
        </authorList>
    </citation>
    <scope>NUCLEOTIDE SEQUENCE [LARGE SCALE GENOMIC DNA]</scope>
    <source>
        <strain evidence="2 3">Os38</strain>
    </source>
</reference>
<dbReference type="Proteomes" id="UP000248631">
    <property type="component" value="Unassembled WGS sequence"/>
</dbReference>
<comment type="caution">
    <text evidence="2">The sequence shown here is derived from an EMBL/GenBank/DDBJ whole genome shotgun (WGS) entry which is preliminary data.</text>
</comment>
<dbReference type="RefSeq" id="WP_112070103.1">
    <property type="nucleotide sequence ID" value="NZ_JUGD01000046.1"/>
</dbReference>
<accession>A0ABX9BUA4</accession>
<name>A0ABX9BUA4_9BURK</name>
<proteinExistence type="predicted"/>
<gene>
    <name evidence="2" type="ORF">RB24_26070</name>
</gene>
<keyword evidence="1" id="KW-0472">Membrane</keyword>
<keyword evidence="1" id="KW-0812">Transmembrane</keyword>